<feature type="domain" description="C2H2-type" evidence="1">
    <location>
        <begin position="164"/>
        <end position="185"/>
    </location>
</feature>
<name>A0ABR9ZRY0_9FIRM</name>
<dbReference type="Proteomes" id="UP000614200">
    <property type="component" value="Unassembled WGS sequence"/>
</dbReference>
<dbReference type="PROSITE" id="PS00028">
    <property type="entry name" value="ZINC_FINGER_C2H2_1"/>
    <property type="match status" value="1"/>
</dbReference>
<comment type="caution">
    <text evidence="2">The sequence shown here is derived from an EMBL/GenBank/DDBJ whole genome shotgun (WGS) entry which is preliminary data.</text>
</comment>
<keyword evidence="3" id="KW-1185">Reference proteome</keyword>
<protein>
    <recommendedName>
        <fullName evidence="1">C2H2-type domain-containing protein</fullName>
    </recommendedName>
</protein>
<sequence length="407" mass="45873">MKVGFNKLDITPKTPVSMSGYGIRPKSNGVLDPIEINTIFIQNDTAVLLIIVLDSLILEDQFVQDMRAKLCAQTQISDNNILLSCIHTHAAPTFFQILKSYEDEVEGELREKLFDQMAFSADCAIKGTVEATAHFGKRKIEGCYGNRNDINGPADKYYYEIQFCDLCNKPIGKLSNISVHPTILHADNLKLSGDLIGRLRHRLKAVSDVETIVFTNGVCGDVSTRLYRNDATSDELTVVSEAVLTQITQTTHPSEVTFETFRNGHIEMTHTFNFEEEPFHYSEWQRLSEKGKAGMLNQYEGYLLDKLNAQKEVSPLTVHFESRHFVIDDRLIICTLPGDMNSVFGFSIKEAFPNYEVILIGYSDAFVGYFVEEAEYGKHFESYNSRIAPGVAEKFIESVKGSIRCIL</sequence>
<organism evidence="2 3">
    <name type="scientific">Fusibacter ferrireducens</name>
    <dbReference type="NCBI Taxonomy" id="2785058"/>
    <lineage>
        <taxon>Bacteria</taxon>
        <taxon>Bacillati</taxon>
        <taxon>Bacillota</taxon>
        <taxon>Clostridia</taxon>
        <taxon>Eubacteriales</taxon>
        <taxon>Eubacteriales Family XII. Incertae Sedis</taxon>
        <taxon>Fusibacter</taxon>
    </lineage>
</organism>
<evidence type="ECO:0000313" key="2">
    <source>
        <dbReference type="EMBL" id="MBF4693218.1"/>
    </source>
</evidence>
<gene>
    <name evidence="2" type="ORF">ISU02_08800</name>
</gene>
<evidence type="ECO:0000259" key="1">
    <source>
        <dbReference type="PROSITE" id="PS00028"/>
    </source>
</evidence>
<dbReference type="RefSeq" id="WP_194701441.1">
    <property type="nucleotide sequence ID" value="NZ_JADKNH010000004.1"/>
</dbReference>
<evidence type="ECO:0000313" key="3">
    <source>
        <dbReference type="Proteomes" id="UP000614200"/>
    </source>
</evidence>
<proteinExistence type="predicted"/>
<accession>A0ABR9ZRY0</accession>
<reference evidence="2 3" key="1">
    <citation type="submission" date="2020-11" db="EMBL/GenBank/DDBJ databases">
        <title>Fusibacter basophilias sp. nov.</title>
        <authorList>
            <person name="Qiu D."/>
        </authorList>
    </citation>
    <scope>NUCLEOTIDE SEQUENCE [LARGE SCALE GENOMIC DNA]</scope>
    <source>
        <strain evidence="2 3">Q10-2</strain>
    </source>
</reference>
<dbReference type="EMBL" id="JADKNH010000004">
    <property type="protein sequence ID" value="MBF4693218.1"/>
    <property type="molecule type" value="Genomic_DNA"/>
</dbReference>
<dbReference type="InterPro" id="IPR013087">
    <property type="entry name" value="Znf_C2H2_type"/>
</dbReference>